<keyword evidence="3 4" id="KW-0443">Lipid metabolism</keyword>
<feature type="short sequence motif" description="GXSXG" evidence="4">
    <location>
        <begin position="37"/>
        <end position="41"/>
    </location>
</feature>
<evidence type="ECO:0000313" key="7">
    <source>
        <dbReference type="EMBL" id="AEB12202.1"/>
    </source>
</evidence>
<dbReference type="Pfam" id="PF01734">
    <property type="entry name" value="Patatin"/>
    <property type="match status" value="1"/>
</dbReference>
<dbReference type="RefSeq" id="WP_013704249.1">
    <property type="nucleotide sequence ID" value="NC_015387.1"/>
</dbReference>
<sequence>MKGLALALGGGGVRGFAHLGALRVLREHNLPVKALAGSSAGALAAAAFAFGLPLEPDPYLEHIADPRAGRLFQDEGNIFRRLARLQSQLFKALRNPSLASNERLREGLEALFGDRRLEESPIPLGIVAADLYRGEMVVLREGPVVEALLASSAVPGIFPPVPWGPYLLVDGDVAEKVPVTAARALAGGPVVAVDVSNPAPAAPPRTTFDVLLLAGQAARERLKRLAMQQADLVLPLCPETPVETFDYEKARAVYQLGIERTTLYLPALEQLLAPRFVRWLRQLGRFPKAVREHPAPEQDETHRPEVEPEVLEQNREEQKR</sequence>
<dbReference type="InterPro" id="IPR016035">
    <property type="entry name" value="Acyl_Trfase/lysoPLipase"/>
</dbReference>
<evidence type="ECO:0000256" key="5">
    <source>
        <dbReference type="SAM" id="MobiDB-lite"/>
    </source>
</evidence>
<dbReference type="SUPFAM" id="SSF52151">
    <property type="entry name" value="FabD/lysophospholipase-like"/>
    <property type="match status" value="1"/>
</dbReference>
<dbReference type="PROSITE" id="PS51635">
    <property type="entry name" value="PNPLA"/>
    <property type="match status" value="1"/>
</dbReference>
<accession>F2NPC1</accession>
<dbReference type="HOGENOM" id="CLU_047251_0_0_0"/>
<dbReference type="InterPro" id="IPR050301">
    <property type="entry name" value="NTE"/>
</dbReference>
<keyword evidence="2 4" id="KW-0442">Lipid degradation</keyword>
<evidence type="ECO:0000256" key="2">
    <source>
        <dbReference type="ARBA" id="ARBA00022963"/>
    </source>
</evidence>
<dbReference type="AlphaFoldDB" id="F2NPC1"/>
<keyword evidence="1 4" id="KW-0378">Hydrolase</keyword>
<evidence type="ECO:0000313" key="8">
    <source>
        <dbReference type="Proteomes" id="UP000007030"/>
    </source>
</evidence>
<keyword evidence="8" id="KW-1185">Reference proteome</keyword>
<reference evidence="7 8" key="1">
    <citation type="journal article" date="2012" name="Stand. Genomic Sci.">
        <title>Complete genome sequence of the aerobic, heterotroph Marinithermus hydrothermalis type strain (T1(T)) from a deep-sea hydrothermal vent chimney.</title>
        <authorList>
            <person name="Copeland A."/>
            <person name="Gu W."/>
            <person name="Yasawong M."/>
            <person name="Lapidus A."/>
            <person name="Lucas S."/>
            <person name="Deshpande S."/>
            <person name="Pagani I."/>
            <person name="Tapia R."/>
            <person name="Cheng J.F."/>
            <person name="Goodwin L.A."/>
            <person name="Pitluck S."/>
            <person name="Liolios K."/>
            <person name="Ivanova N."/>
            <person name="Mavromatis K."/>
            <person name="Mikhailova N."/>
            <person name="Pati A."/>
            <person name="Chen A."/>
            <person name="Palaniappan K."/>
            <person name="Land M."/>
            <person name="Pan C."/>
            <person name="Brambilla E.M."/>
            <person name="Rohde M."/>
            <person name="Tindall B.J."/>
            <person name="Sikorski J."/>
            <person name="Goker M."/>
            <person name="Detter J.C."/>
            <person name="Bristow J."/>
            <person name="Eisen J.A."/>
            <person name="Markowitz V."/>
            <person name="Hugenholtz P."/>
            <person name="Kyrpides N.C."/>
            <person name="Klenk H.P."/>
            <person name="Woyke T."/>
        </authorList>
    </citation>
    <scope>NUCLEOTIDE SEQUENCE [LARGE SCALE GENOMIC DNA]</scope>
    <source>
        <strain evidence="8">DSM 14884 / JCM 11576 / T1</strain>
    </source>
</reference>
<dbReference type="eggNOG" id="COG1752">
    <property type="taxonomic scope" value="Bacteria"/>
</dbReference>
<protein>
    <submittedName>
        <fullName evidence="7">Patatin</fullName>
    </submittedName>
</protein>
<dbReference type="EMBL" id="CP002630">
    <property type="protein sequence ID" value="AEB12202.1"/>
    <property type="molecule type" value="Genomic_DNA"/>
</dbReference>
<evidence type="ECO:0000256" key="1">
    <source>
        <dbReference type="ARBA" id="ARBA00022801"/>
    </source>
</evidence>
<dbReference type="PANTHER" id="PTHR14226:SF29">
    <property type="entry name" value="NEUROPATHY TARGET ESTERASE SWS"/>
    <property type="match status" value="1"/>
</dbReference>
<feature type="region of interest" description="Disordered" evidence="5">
    <location>
        <begin position="290"/>
        <end position="320"/>
    </location>
</feature>
<comment type="caution">
    <text evidence="4">Lacks conserved residue(s) required for the propagation of feature annotation.</text>
</comment>
<feature type="active site" description="Nucleophile" evidence="4">
    <location>
        <position position="39"/>
    </location>
</feature>
<evidence type="ECO:0000259" key="6">
    <source>
        <dbReference type="PROSITE" id="PS51635"/>
    </source>
</evidence>
<gene>
    <name evidence="7" type="ordered locus">Marky_1467</name>
</gene>
<evidence type="ECO:0000256" key="3">
    <source>
        <dbReference type="ARBA" id="ARBA00023098"/>
    </source>
</evidence>
<proteinExistence type="predicted"/>
<dbReference type="GO" id="GO:0016042">
    <property type="term" value="P:lipid catabolic process"/>
    <property type="evidence" value="ECO:0007669"/>
    <property type="project" value="UniProtKB-UniRule"/>
</dbReference>
<name>F2NPC1_MARHT</name>
<dbReference type="OrthoDB" id="9770965at2"/>
<feature type="active site" description="Proton acceptor" evidence="4">
    <location>
        <position position="170"/>
    </location>
</feature>
<dbReference type="InterPro" id="IPR002641">
    <property type="entry name" value="PNPLA_dom"/>
</dbReference>
<dbReference type="Gene3D" id="3.40.1090.10">
    <property type="entry name" value="Cytosolic phospholipase A2 catalytic domain"/>
    <property type="match status" value="1"/>
</dbReference>
<dbReference type="PANTHER" id="PTHR14226">
    <property type="entry name" value="NEUROPATHY TARGET ESTERASE/SWISS CHEESE D.MELANOGASTER"/>
    <property type="match status" value="1"/>
</dbReference>
<dbReference type="Proteomes" id="UP000007030">
    <property type="component" value="Chromosome"/>
</dbReference>
<evidence type="ECO:0000256" key="4">
    <source>
        <dbReference type="PROSITE-ProRule" id="PRU01161"/>
    </source>
</evidence>
<organism evidence="7 8">
    <name type="scientific">Marinithermus hydrothermalis (strain DSM 14884 / JCM 11576 / T1)</name>
    <dbReference type="NCBI Taxonomy" id="869210"/>
    <lineage>
        <taxon>Bacteria</taxon>
        <taxon>Thermotogati</taxon>
        <taxon>Deinococcota</taxon>
        <taxon>Deinococci</taxon>
        <taxon>Thermales</taxon>
        <taxon>Thermaceae</taxon>
        <taxon>Marinithermus</taxon>
    </lineage>
</organism>
<dbReference type="GO" id="GO:0016787">
    <property type="term" value="F:hydrolase activity"/>
    <property type="evidence" value="ECO:0007669"/>
    <property type="project" value="UniProtKB-UniRule"/>
</dbReference>
<feature type="domain" description="PNPLA" evidence="6">
    <location>
        <begin position="6"/>
        <end position="183"/>
    </location>
</feature>
<dbReference type="STRING" id="869210.Marky_1467"/>
<dbReference type="KEGG" id="mhd:Marky_1467"/>
<feature type="short sequence motif" description="GXGXXG" evidence="4">
    <location>
        <begin position="10"/>
        <end position="15"/>
    </location>
</feature>